<dbReference type="EMBL" id="LKAQ01000004">
    <property type="protein sequence ID" value="OIQ49331.1"/>
    <property type="molecule type" value="Genomic_DNA"/>
</dbReference>
<evidence type="ECO:0000313" key="2">
    <source>
        <dbReference type="Proteomes" id="UP000181901"/>
    </source>
</evidence>
<accession>A0A1J5N115</accession>
<comment type="caution">
    <text evidence="1">The sequence shown here is derived from an EMBL/GenBank/DDBJ whole genome shotgun (WGS) entry which is preliminary data.</text>
</comment>
<dbReference type="AlphaFoldDB" id="A0A1J5N115"/>
<protein>
    <recommendedName>
        <fullName evidence="3">Lipopolysaccharide-assembly</fullName>
    </recommendedName>
</protein>
<dbReference type="GO" id="GO:0019867">
    <property type="term" value="C:outer membrane"/>
    <property type="evidence" value="ECO:0007669"/>
    <property type="project" value="InterPro"/>
</dbReference>
<dbReference type="InterPro" id="IPR007485">
    <property type="entry name" value="LPS_assembly_LptE"/>
</dbReference>
<dbReference type="GO" id="GO:0043165">
    <property type="term" value="P:Gram-negative-bacterium-type cell outer membrane assembly"/>
    <property type="evidence" value="ECO:0007669"/>
    <property type="project" value="InterPro"/>
</dbReference>
<gene>
    <name evidence="1" type="ORF">BerOc1_01256</name>
</gene>
<proteinExistence type="predicted"/>
<dbReference type="RefSeq" id="WP_071544862.1">
    <property type="nucleotide sequence ID" value="NZ_LKAQ01000004.1"/>
</dbReference>
<keyword evidence="2" id="KW-1185">Reference proteome</keyword>
<name>A0A1J5N115_9BACT</name>
<sequence length="165" mass="18905">MFLLRHTALFLFLALLAGCGYSFGEGGTSVLKPQYRTLAVDEVLNPTTQPWLESRLRKLLRDELHNRGTIVWVDDKDRADALITIDIDRYYRPTAVEDADERTLLSEAIFRFHATIRSATDNSVIWDSGEISENWPFDYGSGQEADMEVTRRGIQVLADRMTQDY</sequence>
<dbReference type="OrthoDB" id="5459831at2"/>
<reference evidence="1 2" key="1">
    <citation type="submission" date="2015-09" db="EMBL/GenBank/DDBJ databases">
        <title>Genome of Desulfovibrio dechloracetivorans BerOc1, a mercury methylating strain isolated from highly hydrocarbons and metals contaminated coastal sediments.</title>
        <authorList>
            <person name="Goni Urriza M."/>
            <person name="Gassie C."/>
            <person name="Bouchez O."/>
            <person name="Klopp C."/>
            <person name="Ranchou-Peyruse A."/>
            <person name="Remy G."/>
        </authorList>
    </citation>
    <scope>NUCLEOTIDE SEQUENCE [LARGE SCALE GENOMIC DNA]</scope>
    <source>
        <strain evidence="1 2">BerOc1</strain>
    </source>
</reference>
<organism evidence="1 2">
    <name type="scientific">Pseudodesulfovibrio hydrargyri</name>
    <dbReference type="NCBI Taxonomy" id="2125990"/>
    <lineage>
        <taxon>Bacteria</taxon>
        <taxon>Pseudomonadati</taxon>
        <taxon>Thermodesulfobacteriota</taxon>
        <taxon>Desulfovibrionia</taxon>
        <taxon>Desulfovibrionales</taxon>
        <taxon>Desulfovibrionaceae</taxon>
    </lineage>
</organism>
<dbReference type="Proteomes" id="UP000181901">
    <property type="component" value="Unassembled WGS sequence"/>
</dbReference>
<dbReference type="PROSITE" id="PS51257">
    <property type="entry name" value="PROKAR_LIPOPROTEIN"/>
    <property type="match status" value="1"/>
</dbReference>
<evidence type="ECO:0000313" key="1">
    <source>
        <dbReference type="EMBL" id="OIQ49331.1"/>
    </source>
</evidence>
<evidence type="ECO:0008006" key="3">
    <source>
        <dbReference type="Google" id="ProtNLM"/>
    </source>
</evidence>
<dbReference type="Pfam" id="PF04390">
    <property type="entry name" value="LptE"/>
    <property type="match status" value="1"/>
</dbReference>